<dbReference type="InterPro" id="IPR012373">
    <property type="entry name" value="Ferrdict_sens_TM"/>
</dbReference>
<comment type="caution">
    <text evidence="4">The sequence shown here is derived from an EMBL/GenBank/DDBJ whole genome shotgun (WGS) entry which is preliminary data.</text>
</comment>
<dbReference type="InterPro" id="IPR032508">
    <property type="entry name" value="FecR_C"/>
</dbReference>
<dbReference type="PANTHER" id="PTHR30273:SF2">
    <property type="entry name" value="PROTEIN FECR"/>
    <property type="match status" value="1"/>
</dbReference>
<feature type="transmembrane region" description="Helical" evidence="1">
    <location>
        <begin position="83"/>
        <end position="102"/>
    </location>
</feature>
<evidence type="ECO:0000259" key="2">
    <source>
        <dbReference type="Pfam" id="PF04773"/>
    </source>
</evidence>
<dbReference type="Pfam" id="PF16344">
    <property type="entry name" value="FecR_C"/>
    <property type="match status" value="1"/>
</dbReference>
<dbReference type="OrthoDB" id="649666at2"/>
<dbReference type="InterPro" id="IPR006860">
    <property type="entry name" value="FecR"/>
</dbReference>
<keyword evidence="1" id="KW-0472">Membrane</keyword>
<dbReference type="EMBL" id="QOVK01000020">
    <property type="protein sequence ID" value="RXG15774.1"/>
    <property type="molecule type" value="Genomic_DNA"/>
</dbReference>
<proteinExistence type="predicted"/>
<dbReference type="Pfam" id="PF04773">
    <property type="entry name" value="FecR"/>
    <property type="match status" value="1"/>
</dbReference>
<keyword evidence="1" id="KW-0812">Transmembrane</keyword>
<dbReference type="PANTHER" id="PTHR30273">
    <property type="entry name" value="PERIPLASMIC SIGNAL SENSOR AND SIGMA FACTOR ACTIVATOR FECR-RELATED"/>
    <property type="match status" value="1"/>
</dbReference>
<evidence type="ECO:0000313" key="5">
    <source>
        <dbReference type="Proteomes" id="UP000289859"/>
    </source>
</evidence>
<dbReference type="Gene3D" id="3.55.50.30">
    <property type="match status" value="1"/>
</dbReference>
<dbReference type="GO" id="GO:0016989">
    <property type="term" value="F:sigma factor antagonist activity"/>
    <property type="evidence" value="ECO:0007669"/>
    <property type="project" value="TreeGrafter"/>
</dbReference>
<evidence type="ECO:0000313" key="4">
    <source>
        <dbReference type="EMBL" id="RXG15774.1"/>
    </source>
</evidence>
<organism evidence="4 5">
    <name type="scientific">Leeuwenhoekiella polynyae</name>
    <dbReference type="NCBI Taxonomy" id="1550906"/>
    <lineage>
        <taxon>Bacteria</taxon>
        <taxon>Pseudomonadati</taxon>
        <taxon>Bacteroidota</taxon>
        <taxon>Flavobacteriia</taxon>
        <taxon>Flavobacteriales</taxon>
        <taxon>Flavobacteriaceae</taxon>
        <taxon>Leeuwenhoekiella</taxon>
    </lineage>
</organism>
<feature type="domain" description="Protein FecR C-terminal" evidence="3">
    <location>
        <begin position="315"/>
        <end position="384"/>
    </location>
</feature>
<feature type="domain" description="FecR protein" evidence="2">
    <location>
        <begin position="172"/>
        <end position="272"/>
    </location>
</feature>
<protein>
    <submittedName>
        <fullName evidence="4">FecR family protein</fullName>
    </submittedName>
</protein>
<dbReference type="RefSeq" id="WP_128766605.1">
    <property type="nucleotide sequence ID" value="NZ_JBHUOO010000022.1"/>
</dbReference>
<name>A0A4Q0NVZ5_9FLAO</name>
<evidence type="ECO:0000256" key="1">
    <source>
        <dbReference type="SAM" id="Phobius"/>
    </source>
</evidence>
<sequence>MKDIFLLSKLFIKKRLNLLTKEDKMILSSLQEEYGFYKNLKTQTLLKRTHHYSLIDSNAAWRKISKKIDQKSKRVAVFPRKNWIGYAAASIAILCIASFLVFQNVDFGQAPAVSVSQPVIPKGSSKAVLILNNGEKIYLNPESGYTSSNSSSNGKDLVYTESSDTDSVEFNTLAVPRGGQFHIKLSDGSEVWLNSDSKIKYPVQFSKNKPREVKLIYGEAYLAVTSSAENNGNGFQVKTGQQTVKVLGTEFNIKAYPEEPVITTTLVEGKVRLNLQEDTFLLAPSEQLSFNKSTKETQINKVHVYDAISWKKGVFSFKGADLKHIMTVISRWYDVHVIFENRALETIRFTGAFSKEQNLEQLLKTIKETNFINAYEIKERQIIVK</sequence>
<dbReference type="Gene3D" id="2.60.120.1440">
    <property type="match status" value="1"/>
</dbReference>
<dbReference type="AlphaFoldDB" id="A0A4Q0NVZ5"/>
<keyword evidence="1" id="KW-1133">Transmembrane helix</keyword>
<accession>A0A4Q0NVZ5</accession>
<dbReference type="Proteomes" id="UP000289859">
    <property type="component" value="Unassembled WGS sequence"/>
</dbReference>
<reference evidence="4 5" key="1">
    <citation type="submission" date="2018-07" db="EMBL/GenBank/DDBJ databases">
        <title>Leeuwenhoekiella genomics.</title>
        <authorList>
            <person name="Tahon G."/>
            <person name="Willems A."/>
        </authorList>
    </citation>
    <scope>NUCLEOTIDE SEQUENCE [LARGE SCALE GENOMIC DNA]</scope>
    <source>
        <strain evidence="4 5">LMG 29608</strain>
    </source>
</reference>
<keyword evidence="5" id="KW-1185">Reference proteome</keyword>
<gene>
    <name evidence="4" type="ORF">DSM02_3316</name>
</gene>
<evidence type="ECO:0000259" key="3">
    <source>
        <dbReference type="Pfam" id="PF16344"/>
    </source>
</evidence>